<proteinExistence type="predicted"/>
<dbReference type="Gene3D" id="3.40.50.300">
    <property type="entry name" value="P-loop containing nucleotide triphosphate hydrolases"/>
    <property type="match status" value="1"/>
</dbReference>
<reference evidence="4" key="1">
    <citation type="journal article" date="2014" name="Front. Microbiol.">
        <title>High frequency of phylogenetically diverse reductive dehalogenase-homologous genes in deep subseafloor sedimentary metagenomes.</title>
        <authorList>
            <person name="Kawai M."/>
            <person name="Futagami T."/>
            <person name="Toyoda A."/>
            <person name="Takaki Y."/>
            <person name="Nishi S."/>
            <person name="Hori S."/>
            <person name="Arai W."/>
            <person name="Tsubouchi T."/>
            <person name="Morono Y."/>
            <person name="Uchiyama I."/>
            <person name="Ito T."/>
            <person name="Fujiyama A."/>
            <person name="Inagaki F."/>
            <person name="Takami H."/>
        </authorList>
    </citation>
    <scope>NUCLEOTIDE SEQUENCE</scope>
    <source>
        <strain evidence="4">Expedition CK06-06</strain>
    </source>
</reference>
<evidence type="ECO:0000256" key="1">
    <source>
        <dbReference type="ARBA" id="ARBA00022741"/>
    </source>
</evidence>
<protein>
    <recommendedName>
        <fullName evidence="3">ABC transporter domain-containing protein</fullName>
    </recommendedName>
</protein>
<dbReference type="InterPro" id="IPR027417">
    <property type="entry name" value="P-loop_NTPase"/>
</dbReference>
<feature type="domain" description="ABC transporter" evidence="3">
    <location>
        <begin position="1"/>
        <end position="226"/>
    </location>
</feature>
<dbReference type="PANTHER" id="PTHR43790">
    <property type="entry name" value="CARBOHYDRATE TRANSPORT ATP-BINDING PROTEIN MG119-RELATED"/>
    <property type="match status" value="1"/>
</dbReference>
<sequence>GEIFGIGGLTGQGKLGIANGIMGLFPAEGEVKLKGKSIYLNNPKYVLEQGMAFVSEDRRGLGLLLDQSIFLNISFTAMQIKNSFTKPLLGGLIKWRDEKAMIKIAREHVEALQIKCVNEKQLTRELSGGNQQKLCMAKVFVLKPEIIFVSEPTRGIDVGAKSLVLDTLRHYNSKYGITIIMASSELEELRSICERIAIIDEGKIAGILLSTAKPTDFGLLMLGIKDKIKKR</sequence>
<feature type="non-terminal residue" evidence="4">
    <location>
        <position position="1"/>
    </location>
</feature>
<dbReference type="SUPFAM" id="SSF52540">
    <property type="entry name" value="P-loop containing nucleoside triphosphate hydrolases"/>
    <property type="match status" value="1"/>
</dbReference>
<keyword evidence="2" id="KW-0067">ATP-binding</keyword>
<evidence type="ECO:0000259" key="3">
    <source>
        <dbReference type="PROSITE" id="PS50893"/>
    </source>
</evidence>
<comment type="caution">
    <text evidence="4">The sequence shown here is derived from an EMBL/GenBank/DDBJ whole genome shotgun (WGS) entry which is preliminary data.</text>
</comment>
<keyword evidence="1" id="KW-0547">Nucleotide-binding</keyword>
<dbReference type="GO" id="GO:0016887">
    <property type="term" value="F:ATP hydrolysis activity"/>
    <property type="evidence" value="ECO:0007669"/>
    <property type="project" value="InterPro"/>
</dbReference>
<accession>X1FN08</accession>
<dbReference type="PROSITE" id="PS00211">
    <property type="entry name" value="ABC_TRANSPORTER_1"/>
    <property type="match status" value="1"/>
</dbReference>
<evidence type="ECO:0000256" key="2">
    <source>
        <dbReference type="ARBA" id="ARBA00022840"/>
    </source>
</evidence>
<dbReference type="InterPro" id="IPR050107">
    <property type="entry name" value="ABC_carbohydrate_import_ATPase"/>
</dbReference>
<dbReference type="PANTHER" id="PTHR43790:SF4">
    <property type="entry name" value="GUANOSINE IMPORT ATP-BINDING PROTEIN NUPO"/>
    <property type="match status" value="1"/>
</dbReference>
<dbReference type="Pfam" id="PF00005">
    <property type="entry name" value="ABC_tran"/>
    <property type="match status" value="1"/>
</dbReference>
<gene>
    <name evidence="4" type="ORF">S03H2_03535</name>
</gene>
<organism evidence="4">
    <name type="scientific">marine sediment metagenome</name>
    <dbReference type="NCBI Taxonomy" id="412755"/>
    <lineage>
        <taxon>unclassified sequences</taxon>
        <taxon>metagenomes</taxon>
        <taxon>ecological metagenomes</taxon>
    </lineage>
</organism>
<dbReference type="AlphaFoldDB" id="X1FN08"/>
<dbReference type="PROSITE" id="PS50893">
    <property type="entry name" value="ABC_TRANSPORTER_2"/>
    <property type="match status" value="1"/>
</dbReference>
<evidence type="ECO:0000313" key="4">
    <source>
        <dbReference type="EMBL" id="GAH30764.1"/>
    </source>
</evidence>
<dbReference type="InterPro" id="IPR003439">
    <property type="entry name" value="ABC_transporter-like_ATP-bd"/>
</dbReference>
<dbReference type="GO" id="GO:0005524">
    <property type="term" value="F:ATP binding"/>
    <property type="evidence" value="ECO:0007669"/>
    <property type="project" value="UniProtKB-KW"/>
</dbReference>
<dbReference type="InterPro" id="IPR017871">
    <property type="entry name" value="ABC_transporter-like_CS"/>
</dbReference>
<name>X1FN08_9ZZZZ</name>
<dbReference type="EMBL" id="BARU01001314">
    <property type="protein sequence ID" value="GAH30764.1"/>
    <property type="molecule type" value="Genomic_DNA"/>
</dbReference>